<reference evidence="13" key="1">
    <citation type="submission" date="2022-08" db="UniProtKB">
        <authorList>
            <consortium name="EnsemblMetazoa"/>
        </authorList>
    </citation>
    <scope>IDENTIFICATION</scope>
    <source>
        <strain evidence="13">Israel</strain>
    </source>
</reference>
<name>A0A1B0D6Y1_PHLPP</name>
<dbReference type="Pfam" id="PF25445">
    <property type="entry name" value="CCHC_ZFPM2"/>
    <property type="match status" value="1"/>
</dbReference>
<evidence type="ECO:0000313" key="14">
    <source>
        <dbReference type="Proteomes" id="UP000092462"/>
    </source>
</evidence>
<protein>
    <submittedName>
        <fullName evidence="13">Uncharacterized protein</fullName>
    </submittedName>
</protein>
<dbReference type="Pfam" id="PF13909">
    <property type="entry name" value="zf-H2C2_5"/>
    <property type="match status" value="1"/>
</dbReference>
<evidence type="ECO:0000256" key="9">
    <source>
        <dbReference type="ARBA" id="ARBA00023159"/>
    </source>
</evidence>
<dbReference type="Proteomes" id="UP000092462">
    <property type="component" value="Unassembled WGS sequence"/>
</dbReference>
<dbReference type="Gene3D" id="3.30.160.60">
    <property type="entry name" value="Classic Zinc Finger"/>
    <property type="match status" value="2"/>
</dbReference>
<evidence type="ECO:0000256" key="7">
    <source>
        <dbReference type="ARBA" id="ARBA00023015"/>
    </source>
</evidence>
<evidence type="ECO:0000256" key="4">
    <source>
        <dbReference type="ARBA" id="ARBA00022737"/>
    </source>
</evidence>
<dbReference type="VEuPathDB" id="VectorBase:PPAPM1_002438"/>
<evidence type="ECO:0000256" key="8">
    <source>
        <dbReference type="ARBA" id="ARBA00023125"/>
    </source>
</evidence>
<comment type="subcellular location">
    <subcellularLocation>
        <location evidence="1">Nucleus</location>
    </subcellularLocation>
</comment>
<feature type="compositionally biased region" description="Low complexity" evidence="12">
    <location>
        <begin position="203"/>
        <end position="213"/>
    </location>
</feature>
<keyword evidence="5" id="KW-0863">Zinc-finger</keyword>
<feature type="compositionally biased region" description="Basic and acidic residues" evidence="12">
    <location>
        <begin position="475"/>
        <end position="487"/>
    </location>
</feature>
<feature type="compositionally biased region" description="Acidic residues" evidence="12">
    <location>
        <begin position="1"/>
        <end position="10"/>
    </location>
</feature>
<dbReference type="AlphaFoldDB" id="A0A1B0D6Y1"/>
<keyword evidence="2" id="KW-0678">Repressor</keyword>
<feature type="region of interest" description="Disordered" evidence="12">
    <location>
        <begin position="924"/>
        <end position="951"/>
    </location>
</feature>
<feature type="compositionally biased region" description="Polar residues" evidence="12">
    <location>
        <begin position="523"/>
        <end position="534"/>
    </location>
</feature>
<evidence type="ECO:0000256" key="6">
    <source>
        <dbReference type="ARBA" id="ARBA00022833"/>
    </source>
</evidence>
<keyword evidence="4" id="KW-0677">Repeat</keyword>
<dbReference type="PROSITE" id="PS50157">
    <property type="entry name" value="ZINC_FINGER_C2H2_2"/>
    <property type="match status" value="4"/>
</dbReference>
<dbReference type="GO" id="GO:0000122">
    <property type="term" value="P:negative regulation of transcription by RNA polymerase II"/>
    <property type="evidence" value="ECO:0007669"/>
    <property type="project" value="TreeGrafter"/>
</dbReference>
<keyword evidence="7" id="KW-0805">Transcription regulation</keyword>
<feature type="region of interest" description="Disordered" evidence="12">
    <location>
        <begin position="1"/>
        <end position="135"/>
    </location>
</feature>
<dbReference type="InterPro" id="IPR034731">
    <property type="entry name" value="Znf_CCHC_FOG"/>
</dbReference>
<evidence type="ECO:0000256" key="12">
    <source>
        <dbReference type="SAM" id="MobiDB-lite"/>
    </source>
</evidence>
<feature type="compositionally biased region" description="Basic and acidic residues" evidence="12">
    <location>
        <begin position="107"/>
        <end position="135"/>
    </location>
</feature>
<accession>A0A1B0D6Y1</accession>
<dbReference type="FunFam" id="3.30.160.60:FF:000100">
    <property type="entry name" value="Zinc finger 45-like"/>
    <property type="match status" value="1"/>
</dbReference>
<feature type="region of interest" description="Disordered" evidence="12">
    <location>
        <begin position="995"/>
        <end position="1017"/>
    </location>
</feature>
<sequence>LTGDDEDYQGEEGGGGGLQSDGQGSPSTEVGQSTSPRSHSESPQSPRSPSCSTPAPSPQEILTEAAPDRPSPPDSVIEMNCGRDTPLPKPTLRLNTKLASDPALQPEAKDLKDTIRLSSEDEKTVDRVEQEEAEKKLTKSLKDIRMEKVIHPTRTSPVDALPAAVPRMQVFTCGPCGIRFSSLSTLEAHQTYYCSHRKEPDDAAGAKGTTAADSPGSQEPPVKAQRTGKQYACSQCSYSADKKVSLNRHMRMHQTSPAPSSTTSNGDEPPSQTAQVDRYCSDCDIRFSSTKTYRAHKQHYCSSRHRDGQIVNHVSSKPPSIVKGGSQSPPEIAKSPPTAQPQAYLALPTNPIVIVPCSVIRGASLLPGPLTSLAQNVTNPEATCFLLQNGALTPIAQALSVQAPIVNQPPSRGPTPASEKDNGVTVPDVLRVVNKKDHQQLRDPTIPLDLSVRRLPTSRERSQSFSSVASADAISRPDVDANAEGKENVSVGSDSLTPEQIVCAPSLPGSPPLTPSPKRRSNSPRGGSISVSPNSILMRPLLPADLTPQVLVRLNNEAVLPPLVPGPSPGAPPANAAPLPPQIFVKQGVSKCKECNIVFCKYENYLAHKKHYCSARNLDDPEGAKVSPPVSPTATSPLAQTGPQAVTVAGGGLAYQQLICAACGIKFTSLDNLSAHQMYYCPKRVELAVQQSLIQKDRCTKCKIVHDPNIPCPSSHVGSSGSAGGYKCPICDVVSTNAAESRRHMETHGGVKAFRCSICRYKGNTLRGMRTHIRMHFEKKTTDFNEENYITCILEEDGVEIPPAAQINPETLQPQMHSCDLCNYSSSYKGNVVRHIKLVHSQTNHQSNSPSIGEGGESLIHNGNSSDLSGSGTSIKISLPPRNTSRPSSQVSVSVKIEPEQDFAKTEDEPELVIDDSDVVVKVEASDRSETPLGPPPPRKTPSPDDSMVTGGPKYCKTCDIRFNYLNTFIAHKKFYCKGTNVDALLPERIVDVTTNNTSPKRSPTSPAPAVVTTSVL</sequence>
<keyword evidence="10" id="KW-0804">Transcription</keyword>
<feature type="region of interest" description="Disordered" evidence="12">
    <location>
        <begin position="252"/>
        <end position="275"/>
    </location>
</feature>
<keyword evidence="9" id="KW-0010">Activator</keyword>
<dbReference type="GO" id="GO:0061629">
    <property type="term" value="F:RNA polymerase II-specific DNA-binding transcription factor binding"/>
    <property type="evidence" value="ECO:0007669"/>
    <property type="project" value="InterPro"/>
</dbReference>
<feature type="region of interest" description="Disordered" evidence="12">
    <location>
        <begin position="310"/>
        <end position="338"/>
    </location>
</feature>
<dbReference type="PROSITE" id="PS51810">
    <property type="entry name" value="ZF_CCHC_FOG"/>
    <property type="match status" value="5"/>
</dbReference>
<organism evidence="13 14">
    <name type="scientific">Phlebotomus papatasi</name>
    <name type="common">Sandfly</name>
    <dbReference type="NCBI Taxonomy" id="29031"/>
    <lineage>
        <taxon>Eukaryota</taxon>
        <taxon>Metazoa</taxon>
        <taxon>Ecdysozoa</taxon>
        <taxon>Arthropoda</taxon>
        <taxon>Hexapoda</taxon>
        <taxon>Insecta</taxon>
        <taxon>Pterygota</taxon>
        <taxon>Neoptera</taxon>
        <taxon>Endopterygota</taxon>
        <taxon>Diptera</taxon>
        <taxon>Nematocera</taxon>
        <taxon>Psychodoidea</taxon>
        <taxon>Psychodidae</taxon>
        <taxon>Phlebotomus</taxon>
        <taxon>Phlebotomus</taxon>
    </lineage>
</organism>
<feature type="region of interest" description="Disordered" evidence="12">
    <location>
        <begin position="198"/>
        <end position="228"/>
    </location>
</feature>
<feature type="region of interest" description="Disordered" evidence="12">
    <location>
        <begin position="406"/>
        <end position="425"/>
    </location>
</feature>
<feature type="region of interest" description="Disordered" evidence="12">
    <location>
        <begin position="841"/>
        <end position="895"/>
    </location>
</feature>
<keyword evidence="8" id="KW-0238">DNA-binding</keyword>
<proteinExistence type="predicted"/>
<dbReference type="PANTHER" id="PTHR12958:SF3">
    <property type="entry name" value="ZINC FINGER PROTEIN USH"/>
    <property type="match status" value="1"/>
</dbReference>
<feature type="compositionally biased region" description="Polar residues" evidence="12">
    <location>
        <begin position="253"/>
        <end position="275"/>
    </location>
</feature>
<feature type="compositionally biased region" description="Polar residues" evidence="12">
    <location>
        <begin position="25"/>
        <end position="54"/>
    </location>
</feature>
<dbReference type="GO" id="GO:0003677">
    <property type="term" value="F:DNA binding"/>
    <property type="evidence" value="ECO:0007669"/>
    <property type="project" value="UniProtKB-KW"/>
</dbReference>
<dbReference type="EMBL" id="AJVK01003773">
    <property type="status" value="NOT_ANNOTATED_CDS"/>
    <property type="molecule type" value="Genomic_DNA"/>
</dbReference>
<dbReference type="EnsemblMetazoa" id="PPAI003304-RA">
    <property type="protein sequence ID" value="PPAI003304-PA"/>
    <property type="gene ID" value="PPAI003304"/>
</dbReference>
<keyword evidence="3" id="KW-0479">Metal-binding</keyword>
<evidence type="ECO:0000256" key="10">
    <source>
        <dbReference type="ARBA" id="ARBA00023163"/>
    </source>
</evidence>
<evidence type="ECO:0000313" key="13">
    <source>
        <dbReference type="EnsemblMetazoa" id="PPAI003304-PA"/>
    </source>
</evidence>
<dbReference type="SUPFAM" id="SSF57667">
    <property type="entry name" value="beta-beta-alpha zinc fingers"/>
    <property type="match status" value="6"/>
</dbReference>
<evidence type="ECO:0000256" key="11">
    <source>
        <dbReference type="ARBA" id="ARBA00023242"/>
    </source>
</evidence>
<keyword evidence="6" id="KW-0862">Zinc</keyword>
<dbReference type="VEuPathDB" id="VectorBase:PPAI003304"/>
<keyword evidence="14" id="KW-1185">Reference proteome</keyword>
<feature type="compositionally biased region" description="Polar residues" evidence="12">
    <location>
        <begin position="995"/>
        <end position="1005"/>
    </location>
</feature>
<feature type="region of interest" description="Disordered" evidence="12">
    <location>
        <begin position="452"/>
        <end position="534"/>
    </location>
</feature>
<dbReference type="InterPro" id="IPR013087">
    <property type="entry name" value="Znf_C2H2_type"/>
</dbReference>
<dbReference type="InterPro" id="IPR036236">
    <property type="entry name" value="Znf_C2H2_sf"/>
</dbReference>
<dbReference type="GO" id="GO:0007507">
    <property type="term" value="P:heart development"/>
    <property type="evidence" value="ECO:0007669"/>
    <property type="project" value="TreeGrafter"/>
</dbReference>
<evidence type="ECO:0000256" key="1">
    <source>
        <dbReference type="ARBA" id="ARBA00004123"/>
    </source>
</evidence>
<dbReference type="GO" id="GO:0005634">
    <property type="term" value="C:nucleus"/>
    <property type="evidence" value="ECO:0007669"/>
    <property type="project" value="UniProtKB-SubCell"/>
</dbReference>
<dbReference type="GO" id="GO:0008270">
    <property type="term" value="F:zinc ion binding"/>
    <property type="evidence" value="ECO:0007669"/>
    <property type="project" value="UniProtKB-KW"/>
</dbReference>
<dbReference type="PANTHER" id="PTHR12958">
    <property type="entry name" value="FRIEND OF GATA2-RELATED"/>
    <property type="match status" value="1"/>
</dbReference>
<feature type="compositionally biased region" description="Polar residues" evidence="12">
    <location>
        <begin position="861"/>
        <end position="893"/>
    </location>
</feature>
<feature type="compositionally biased region" description="Polar residues" evidence="12">
    <location>
        <begin position="841"/>
        <end position="851"/>
    </location>
</feature>
<dbReference type="GO" id="GO:0045944">
    <property type="term" value="P:positive regulation of transcription by RNA polymerase II"/>
    <property type="evidence" value="ECO:0007669"/>
    <property type="project" value="TreeGrafter"/>
</dbReference>
<evidence type="ECO:0000256" key="2">
    <source>
        <dbReference type="ARBA" id="ARBA00022491"/>
    </source>
</evidence>
<dbReference type="InterPro" id="IPR059121">
    <property type="entry name" value="CCHC_ZFPM2-like"/>
</dbReference>
<evidence type="ECO:0000256" key="5">
    <source>
        <dbReference type="ARBA" id="ARBA00022771"/>
    </source>
</evidence>
<dbReference type="GO" id="GO:0030154">
    <property type="term" value="P:cell differentiation"/>
    <property type="evidence" value="ECO:0007669"/>
    <property type="project" value="UniProtKB-ARBA"/>
</dbReference>
<dbReference type="InterPro" id="IPR039746">
    <property type="entry name" value="FOG"/>
</dbReference>
<dbReference type="GO" id="GO:0009653">
    <property type="term" value="P:anatomical structure morphogenesis"/>
    <property type="evidence" value="ECO:0007669"/>
    <property type="project" value="UniProtKB-ARBA"/>
</dbReference>
<keyword evidence="11" id="KW-0539">Nucleus</keyword>
<evidence type="ECO:0000256" key="3">
    <source>
        <dbReference type="ARBA" id="ARBA00022723"/>
    </source>
</evidence>
<dbReference type="SMART" id="SM00355">
    <property type="entry name" value="ZnF_C2H2"/>
    <property type="match status" value="8"/>
</dbReference>